<dbReference type="RefSeq" id="WP_105743475.1">
    <property type="nucleotide sequence ID" value="NZ_PVBR01000015.1"/>
</dbReference>
<evidence type="ECO:0000313" key="1">
    <source>
        <dbReference type="EMBL" id="PRD41942.1"/>
    </source>
</evidence>
<organism evidence="1 2">
    <name type="scientific">Phyllobacterium phragmitis</name>
    <dbReference type="NCBI Taxonomy" id="2670329"/>
    <lineage>
        <taxon>Bacteria</taxon>
        <taxon>Pseudomonadati</taxon>
        <taxon>Pseudomonadota</taxon>
        <taxon>Alphaproteobacteria</taxon>
        <taxon>Hyphomicrobiales</taxon>
        <taxon>Phyllobacteriaceae</taxon>
        <taxon>Phyllobacterium</taxon>
    </lineage>
</organism>
<dbReference type="NCBIfam" id="NF008911">
    <property type="entry name" value="PRK12275.1-2"/>
    <property type="match status" value="1"/>
</dbReference>
<dbReference type="PANTHER" id="PTHR38471">
    <property type="entry name" value="FOUR HELIX BUNDLE PROTEIN"/>
    <property type="match status" value="1"/>
</dbReference>
<sequence>MEKAGPEREKIRDYRDLSVWKDSMDLAVDIYTLTRAFPRDEMFAMTSQMRRASTSIPANIAEGFGRAQRKVFIQFLRVAQGSLKELETHTVLSRRVGLLNEKQADDLGLRYEKLGKMLVSLVRSLERNGGER</sequence>
<dbReference type="InterPro" id="IPR012657">
    <property type="entry name" value="23S_rRNA-intervening_sequence"/>
</dbReference>
<dbReference type="InterPro" id="IPR036583">
    <property type="entry name" value="23S_rRNA_IVS_sf"/>
</dbReference>
<dbReference type="EMBL" id="PVBR01000015">
    <property type="protein sequence ID" value="PRD41942.1"/>
    <property type="molecule type" value="Genomic_DNA"/>
</dbReference>
<reference evidence="1 2" key="1">
    <citation type="submission" date="2018-02" db="EMBL/GenBank/DDBJ databases">
        <title>The draft genome of Phyllobacterium sp. 1N-3.</title>
        <authorList>
            <person name="Liu L."/>
            <person name="Li L."/>
            <person name="Zhang X."/>
            <person name="Wang T."/>
            <person name="Liang L."/>
        </authorList>
    </citation>
    <scope>NUCLEOTIDE SEQUENCE [LARGE SCALE GENOMIC DNA]</scope>
    <source>
        <strain evidence="1 2">1N-3</strain>
    </source>
</reference>
<gene>
    <name evidence="1" type="ORF">C5748_18840</name>
</gene>
<comment type="caution">
    <text evidence="1">The sequence shown here is derived from an EMBL/GenBank/DDBJ whole genome shotgun (WGS) entry which is preliminary data.</text>
</comment>
<name>A0A2S9IN84_9HYPH</name>
<dbReference type="SUPFAM" id="SSF158446">
    <property type="entry name" value="IVS-encoded protein-like"/>
    <property type="match status" value="1"/>
</dbReference>
<dbReference type="AlphaFoldDB" id="A0A2S9IN84"/>
<evidence type="ECO:0000313" key="2">
    <source>
        <dbReference type="Proteomes" id="UP000239434"/>
    </source>
</evidence>
<dbReference type="CDD" id="cd16377">
    <property type="entry name" value="23S_rRNA_IVP_like"/>
    <property type="match status" value="1"/>
</dbReference>
<accession>A0A2S9IN84</accession>
<dbReference type="PANTHER" id="PTHR38471:SF2">
    <property type="entry name" value="FOUR HELIX BUNDLE PROTEIN"/>
    <property type="match status" value="1"/>
</dbReference>
<dbReference type="Proteomes" id="UP000239434">
    <property type="component" value="Unassembled WGS sequence"/>
</dbReference>
<dbReference type="Gene3D" id="1.20.1440.60">
    <property type="entry name" value="23S rRNA-intervening sequence"/>
    <property type="match status" value="1"/>
</dbReference>
<dbReference type="NCBIfam" id="TIGR02436">
    <property type="entry name" value="four helix bundle protein"/>
    <property type="match status" value="1"/>
</dbReference>
<protein>
    <submittedName>
        <fullName evidence="1">Four helix bundle protein</fullName>
    </submittedName>
</protein>
<proteinExistence type="predicted"/>
<keyword evidence="2" id="KW-1185">Reference proteome</keyword>
<dbReference type="Pfam" id="PF05635">
    <property type="entry name" value="23S_rRNA_IVP"/>
    <property type="match status" value="1"/>
</dbReference>